<gene>
    <name evidence="7" type="ORF">KB893_007175</name>
    <name evidence="6" type="ORF">KB893_00830</name>
</gene>
<reference evidence="7 8" key="1">
    <citation type="journal article" date="2021" name="Microbiol. Resour. Announc.">
        <title>Draft Genome Sequence of Coralloluteibacterium stylophorae LMG 29479T.</title>
        <authorList>
            <person name="Karlyshev A.V."/>
            <person name="Kudryashova E.B."/>
            <person name="Ariskina E.V."/>
            <person name="Conroy A.P."/>
            <person name="Abidueva E.Y."/>
        </authorList>
    </citation>
    <scope>NUCLEOTIDE SEQUENCE [LARGE SCALE GENOMIC DNA]</scope>
    <source>
        <strain evidence="7 8">LMG 29479</strain>
    </source>
</reference>
<reference evidence="6" key="2">
    <citation type="submission" date="2021-04" db="EMBL/GenBank/DDBJ databases">
        <authorList>
            <person name="Karlyshev A.V."/>
        </authorList>
    </citation>
    <scope>NUCLEOTIDE SEQUENCE</scope>
    <source>
        <strain evidence="6">LMG 29479</strain>
    </source>
</reference>
<evidence type="ECO:0000313" key="7">
    <source>
        <dbReference type="EMBL" id="MBS7456913.1"/>
    </source>
</evidence>
<proteinExistence type="inferred from homology"/>
<keyword evidence="3" id="KW-0238">DNA-binding</keyword>
<dbReference type="Gene3D" id="1.10.10.10">
    <property type="entry name" value="Winged helix-like DNA-binding domain superfamily/Winged helix DNA-binding domain"/>
    <property type="match status" value="1"/>
</dbReference>
<comment type="caution">
    <text evidence="6">The sequence shown here is derived from an EMBL/GenBank/DDBJ whole genome shotgun (WGS) entry which is preliminary data.</text>
</comment>
<organism evidence="6">
    <name type="scientific">Coralloluteibacterium stylophorae</name>
    <dbReference type="NCBI Taxonomy" id="1776034"/>
    <lineage>
        <taxon>Bacteria</taxon>
        <taxon>Pseudomonadati</taxon>
        <taxon>Pseudomonadota</taxon>
        <taxon>Gammaproteobacteria</taxon>
        <taxon>Lysobacterales</taxon>
        <taxon>Lysobacteraceae</taxon>
        <taxon>Coralloluteibacterium</taxon>
    </lineage>
</organism>
<evidence type="ECO:0000313" key="8">
    <source>
        <dbReference type="Proteomes" id="UP000675747"/>
    </source>
</evidence>
<dbReference type="RefSeq" id="WP_211925035.1">
    <property type="nucleotide sequence ID" value="NZ_JAGQFT020000004.1"/>
</dbReference>
<dbReference type="Gene3D" id="3.40.190.290">
    <property type="match status" value="1"/>
</dbReference>
<feature type="domain" description="HTH lysR-type" evidence="5">
    <location>
        <begin position="10"/>
        <end position="67"/>
    </location>
</feature>
<dbReference type="InterPro" id="IPR036390">
    <property type="entry name" value="WH_DNA-bd_sf"/>
</dbReference>
<comment type="similarity">
    <text evidence="1">Belongs to the LysR transcriptional regulatory family.</text>
</comment>
<evidence type="ECO:0000256" key="1">
    <source>
        <dbReference type="ARBA" id="ARBA00009437"/>
    </source>
</evidence>
<dbReference type="Pfam" id="PF03466">
    <property type="entry name" value="LysR_substrate"/>
    <property type="match status" value="1"/>
</dbReference>
<dbReference type="GO" id="GO:0003700">
    <property type="term" value="F:DNA-binding transcription factor activity"/>
    <property type="evidence" value="ECO:0007669"/>
    <property type="project" value="InterPro"/>
</dbReference>
<dbReference type="InterPro" id="IPR058163">
    <property type="entry name" value="LysR-type_TF_proteobact-type"/>
</dbReference>
<dbReference type="SUPFAM" id="SSF46785">
    <property type="entry name" value="Winged helix' DNA-binding domain"/>
    <property type="match status" value="1"/>
</dbReference>
<keyword evidence="2" id="KW-0805">Transcription regulation</keyword>
<sequence length="315" mass="34119">MDGPIFPGNDRLELLQTFVRIVEAGSLSTAADQLGTSQPTVSRRLQALERALGLRLLQRSTHGIKLTDDGERCYTRGKELLEGWQALQADLRGARDEPRGALRVVVPHAFGQELLVAPLVDYLRRHPQVSVDWLLNDRRPDFIGDDIDCAIRVGAVEDPAVVALKLAEVERIVVVAPALLAGLGDADDVQLLHALPWLALRTFYRDEVVLARTGDGATLRIPIRPRMATDSLYALRSAALAGLGACIASAWVVEDDLARGRLVQLAPAWAAAPLPMYLVYPPARVQPARLRRFIDLVRAGIPGLSGAEAIGPGPG</sequence>
<protein>
    <submittedName>
        <fullName evidence="6">LysR family transcriptional regulator</fullName>
    </submittedName>
</protein>
<dbReference type="EMBL" id="JAGQFT020000004">
    <property type="protein sequence ID" value="MBS7456913.1"/>
    <property type="molecule type" value="Genomic_DNA"/>
</dbReference>
<evidence type="ECO:0000313" key="6">
    <source>
        <dbReference type="EMBL" id="MBR0561067.1"/>
    </source>
</evidence>
<dbReference type="Proteomes" id="UP000675747">
    <property type="component" value="Unassembled WGS sequence"/>
</dbReference>
<dbReference type="CDD" id="cd08422">
    <property type="entry name" value="PBP2_CrgA_like"/>
    <property type="match status" value="1"/>
</dbReference>
<dbReference type="EMBL" id="JAGQFT010000002">
    <property type="protein sequence ID" value="MBR0561067.1"/>
    <property type="molecule type" value="Genomic_DNA"/>
</dbReference>
<dbReference type="InterPro" id="IPR000847">
    <property type="entry name" value="LysR_HTH_N"/>
</dbReference>
<dbReference type="PRINTS" id="PR00039">
    <property type="entry name" value="HTHLYSR"/>
</dbReference>
<dbReference type="Pfam" id="PF00126">
    <property type="entry name" value="HTH_1"/>
    <property type="match status" value="1"/>
</dbReference>
<dbReference type="SUPFAM" id="SSF53850">
    <property type="entry name" value="Periplasmic binding protein-like II"/>
    <property type="match status" value="1"/>
</dbReference>
<dbReference type="FunFam" id="1.10.10.10:FF:000001">
    <property type="entry name" value="LysR family transcriptional regulator"/>
    <property type="match status" value="1"/>
</dbReference>
<name>A0A8J8AW93_9GAMM</name>
<evidence type="ECO:0000259" key="5">
    <source>
        <dbReference type="PROSITE" id="PS50931"/>
    </source>
</evidence>
<accession>A0A8J8AW93</accession>
<dbReference type="InterPro" id="IPR036388">
    <property type="entry name" value="WH-like_DNA-bd_sf"/>
</dbReference>
<keyword evidence="4" id="KW-0804">Transcription</keyword>
<evidence type="ECO:0000256" key="4">
    <source>
        <dbReference type="ARBA" id="ARBA00023163"/>
    </source>
</evidence>
<dbReference type="PROSITE" id="PS50931">
    <property type="entry name" value="HTH_LYSR"/>
    <property type="match status" value="1"/>
</dbReference>
<dbReference type="GO" id="GO:0043565">
    <property type="term" value="F:sequence-specific DNA binding"/>
    <property type="evidence" value="ECO:0007669"/>
    <property type="project" value="TreeGrafter"/>
</dbReference>
<dbReference type="PANTHER" id="PTHR30537:SF5">
    <property type="entry name" value="HTH-TYPE TRANSCRIPTIONAL ACTIVATOR TTDR-RELATED"/>
    <property type="match status" value="1"/>
</dbReference>
<dbReference type="PANTHER" id="PTHR30537">
    <property type="entry name" value="HTH-TYPE TRANSCRIPTIONAL REGULATOR"/>
    <property type="match status" value="1"/>
</dbReference>
<dbReference type="GO" id="GO:0006351">
    <property type="term" value="P:DNA-templated transcription"/>
    <property type="evidence" value="ECO:0007669"/>
    <property type="project" value="TreeGrafter"/>
</dbReference>
<keyword evidence="8" id="KW-1185">Reference proteome</keyword>
<dbReference type="InterPro" id="IPR005119">
    <property type="entry name" value="LysR_subst-bd"/>
</dbReference>
<evidence type="ECO:0000256" key="2">
    <source>
        <dbReference type="ARBA" id="ARBA00023015"/>
    </source>
</evidence>
<dbReference type="AlphaFoldDB" id="A0A8J8AW93"/>
<evidence type="ECO:0000256" key="3">
    <source>
        <dbReference type="ARBA" id="ARBA00023125"/>
    </source>
</evidence>